<dbReference type="PROSITE" id="PS51257">
    <property type="entry name" value="PROKAR_LIPOPROTEIN"/>
    <property type="match status" value="1"/>
</dbReference>
<organism evidence="3 4">
    <name type="scientific">Streptomyces candidus</name>
    <dbReference type="NCBI Taxonomy" id="67283"/>
    <lineage>
        <taxon>Bacteria</taxon>
        <taxon>Bacillati</taxon>
        <taxon>Actinomycetota</taxon>
        <taxon>Actinomycetes</taxon>
        <taxon>Kitasatosporales</taxon>
        <taxon>Streptomycetaceae</taxon>
        <taxon>Streptomyces</taxon>
    </lineage>
</organism>
<keyword evidence="2" id="KW-0732">Signal</keyword>
<dbReference type="AlphaFoldDB" id="A0A7X0HE05"/>
<dbReference type="RefSeq" id="WP_185027784.1">
    <property type="nucleotide sequence ID" value="NZ_BNBN01000004.1"/>
</dbReference>
<protein>
    <recommendedName>
        <fullName evidence="5">DUF3558 domain-containing protein</fullName>
    </recommendedName>
</protein>
<feature type="compositionally biased region" description="Basic and acidic residues" evidence="1">
    <location>
        <begin position="102"/>
        <end position="118"/>
    </location>
</feature>
<evidence type="ECO:0000256" key="1">
    <source>
        <dbReference type="SAM" id="MobiDB-lite"/>
    </source>
</evidence>
<feature type="chain" id="PRO_5030960116" description="DUF3558 domain-containing protein" evidence="2">
    <location>
        <begin position="26"/>
        <end position="247"/>
    </location>
</feature>
<name>A0A7X0HE05_9ACTN</name>
<evidence type="ECO:0000313" key="3">
    <source>
        <dbReference type="EMBL" id="MBB6434764.1"/>
    </source>
</evidence>
<evidence type="ECO:0000313" key="4">
    <source>
        <dbReference type="Proteomes" id="UP000540423"/>
    </source>
</evidence>
<evidence type="ECO:0000256" key="2">
    <source>
        <dbReference type="SAM" id="SignalP"/>
    </source>
</evidence>
<keyword evidence="4" id="KW-1185">Reference proteome</keyword>
<gene>
    <name evidence="3" type="ORF">HNQ79_001215</name>
</gene>
<sequence length="247" mass="25509">MHRKAPRIARILTCAVAVPALFAVAGCSSDSGSGSASGSDGGTKKDQGADTAKQTPSAPPATVPPAKFAKLPDACKALAKKTIEELVPKAEKAAGEPDASSDPEKRRGCSWKGLDDKGQQGSQYHYLTFSMHRFESNPALGTGEKRAEEQVGKNVNKFQGKEGAKDIRSNAVSGIGDQASTVSYGAREGGTDFEHAVVVTRTANVVVTLDYNGAGYSGAKVPASAELMKGAQKAAKEVVASIATANK</sequence>
<feature type="compositionally biased region" description="Low complexity" evidence="1">
    <location>
        <begin position="28"/>
        <end position="38"/>
    </location>
</feature>
<feature type="region of interest" description="Disordered" evidence="1">
    <location>
        <begin position="89"/>
        <end position="118"/>
    </location>
</feature>
<proteinExistence type="predicted"/>
<reference evidence="3 4" key="1">
    <citation type="submission" date="2020-08" db="EMBL/GenBank/DDBJ databases">
        <title>Genomic Encyclopedia of Type Strains, Phase IV (KMG-IV): sequencing the most valuable type-strain genomes for metagenomic binning, comparative biology and taxonomic classification.</title>
        <authorList>
            <person name="Goeker M."/>
        </authorList>
    </citation>
    <scope>NUCLEOTIDE SEQUENCE [LARGE SCALE GENOMIC DNA]</scope>
    <source>
        <strain evidence="3 4">DSM 40141</strain>
    </source>
</reference>
<dbReference type="EMBL" id="JACHEM010000003">
    <property type="protein sequence ID" value="MBB6434764.1"/>
    <property type="molecule type" value="Genomic_DNA"/>
</dbReference>
<dbReference type="Proteomes" id="UP000540423">
    <property type="component" value="Unassembled WGS sequence"/>
</dbReference>
<dbReference type="Pfam" id="PF12079">
    <property type="entry name" value="DUF3558"/>
    <property type="match status" value="1"/>
</dbReference>
<feature type="signal peptide" evidence="2">
    <location>
        <begin position="1"/>
        <end position="25"/>
    </location>
</feature>
<feature type="region of interest" description="Disordered" evidence="1">
    <location>
        <begin position="28"/>
        <end position="67"/>
    </location>
</feature>
<dbReference type="InterPro" id="IPR024520">
    <property type="entry name" value="DUF3558"/>
</dbReference>
<accession>A0A7X0HE05</accession>
<evidence type="ECO:0008006" key="5">
    <source>
        <dbReference type="Google" id="ProtNLM"/>
    </source>
</evidence>
<comment type="caution">
    <text evidence="3">The sequence shown here is derived from an EMBL/GenBank/DDBJ whole genome shotgun (WGS) entry which is preliminary data.</text>
</comment>